<proteinExistence type="inferred from homology"/>
<feature type="domain" description="EGF-like" evidence="27">
    <location>
        <begin position="152"/>
        <end position="188"/>
    </location>
</feature>
<evidence type="ECO:0000256" key="25">
    <source>
        <dbReference type="PROSITE-ProRule" id="PRU00302"/>
    </source>
</evidence>
<keyword evidence="31" id="KW-1185">Reference proteome</keyword>
<dbReference type="Gene3D" id="3.10.100.10">
    <property type="entry name" value="Mannose-Binding Protein A, subunit A"/>
    <property type="match status" value="1"/>
</dbReference>
<dbReference type="Proteomes" id="UP001044222">
    <property type="component" value="Unassembled WGS sequence"/>
</dbReference>
<dbReference type="GO" id="GO:0005509">
    <property type="term" value="F:calcium ion binding"/>
    <property type="evidence" value="ECO:0007669"/>
    <property type="project" value="InterPro"/>
</dbReference>
<keyword evidence="8 24" id="KW-0245">EGF-like domain</keyword>
<keyword evidence="11" id="KW-0732">Signal</keyword>
<keyword evidence="6" id="KW-0963">Cytoplasm</keyword>
<comment type="caution">
    <text evidence="30">The sequence shown here is derived from an EMBL/GenBank/DDBJ whole genome shotgun (WGS) entry which is preliminary data.</text>
</comment>
<dbReference type="PANTHER" id="PTHR19325:SF493">
    <property type="entry name" value="E-SELECTIN"/>
    <property type="match status" value="1"/>
</dbReference>
<evidence type="ECO:0000256" key="14">
    <source>
        <dbReference type="ARBA" id="ARBA00022837"/>
    </source>
</evidence>
<keyword evidence="26" id="KW-0812">Transmembrane</keyword>
<dbReference type="SUPFAM" id="SSF57535">
    <property type="entry name" value="Complement control module/SCR domain"/>
    <property type="match status" value="1"/>
</dbReference>
<evidence type="ECO:0000256" key="19">
    <source>
        <dbReference type="ARBA" id="ARBA00040812"/>
    </source>
</evidence>
<dbReference type="InterPro" id="IPR001881">
    <property type="entry name" value="EGF-like_Ca-bd_dom"/>
</dbReference>
<dbReference type="Pfam" id="PF00008">
    <property type="entry name" value="EGF"/>
    <property type="match status" value="1"/>
</dbReference>
<dbReference type="PANTHER" id="PTHR19325">
    <property type="entry name" value="COMPLEMENT COMPONENT-RELATED SUSHI DOMAIN-CONTAINING"/>
    <property type="match status" value="1"/>
</dbReference>
<feature type="disulfide bond" evidence="25">
    <location>
        <begin position="223"/>
        <end position="250"/>
    </location>
</feature>
<keyword evidence="9 25" id="KW-0768">Sushi</keyword>
<dbReference type="FunFam" id="2.10.25.10:FF:000425">
    <property type="entry name" value="Eyes shut homolog"/>
    <property type="match status" value="1"/>
</dbReference>
<dbReference type="FunFam" id="3.10.100.10:FF:000007">
    <property type="entry name" value="L-selectin"/>
    <property type="match status" value="1"/>
</dbReference>
<evidence type="ECO:0000256" key="15">
    <source>
        <dbReference type="ARBA" id="ARBA00022889"/>
    </source>
</evidence>
<evidence type="ECO:0000313" key="31">
    <source>
        <dbReference type="Proteomes" id="UP001044222"/>
    </source>
</evidence>
<evidence type="ECO:0000256" key="7">
    <source>
        <dbReference type="ARBA" id="ARBA00022525"/>
    </source>
</evidence>
<evidence type="ECO:0000256" key="17">
    <source>
        <dbReference type="ARBA" id="ARBA00023180"/>
    </source>
</evidence>
<dbReference type="CDD" id="cd00054">
    <property type="entry name" value="EGF_CA"/>
    <property type="match status" value="1"/>
</dbReference>
<keyword evidence="13" id="KW-0677">Repeat</keyword>
<reference evidence="30" key="1">
    <citation type="submission" date="2021-01" db="EMBL/GenBank/DDBJ databases">
        <title>A chromosome-scale assembly of European eel, Anguilla anguilla.</title>
        <authorList>
            <person name="Henkel C."/>
            <person name="Jong-Raadsen S.A."/>
            <person name="Dufour S."/>
            <person name="Weltzien F.-A."/>
            <person name="Palstra A.P."/>
            <person name="Pelster B."/>
            <person name="Spaink H.P."/>
            <person name="Van Den Thillart G.E."/>
            <person name="Jansen H."/>
            <person name="Zahm M."/>
            <person name="Klopp C."/>
            <person name="Cedric C."/>
            <person name="Louis A."/>
            <person name="Berthelot C."/>
            <person name="Parey E."/>
            <person name="Roest Crollius H."/>
            <person name="Montfort J."/>
            <person name="Robinson-Rechavi M."/>
            <person name="Bucao C."/>
            <person name="Bouchez O."/>
            <person name="Gislard M."/>
            <person name="Lluch J."/>
            <person name="Milhes M."/>
            <person name="Lampietro C."/>
            <person name="Lopez Roques C."/>
            <person name="Donnadieu C."/>
            <person name="Braasch I."/>
            <person name="Desvignes T."/>
            <person name="Postlethwait J."/>
            <person name="Bobe J."/>
            <person name="Guiguen Y."/>
            <person name="Dirks R."/>
        </authorList>
    </citation>
    <scope>NUCLEOTIDE SEQUENCE</scope>
    <source>
        <strain evidence="30">Tag_6206</strain>
        <tissue evidence="30">Liver</tissue>
    </source>
</reference>
<evidence type="ECO:0000256" key="2">
    <source>
        <dbReference type="ARBA" id="ARBA00004496"/>
    </source>
</evidence>
<protein>
    <recommendedName>
        <fullName evidence="19">E-selectin</fullName>
    </recommendedName>
    <alternativeName>
        <fullName evidence="20">CD62 antigen-like family member E</fullName>
    </alternativeName>
    <alternativeName>
        <fullName evidence="21">Endothelial leukocyte adhesion molecule 1</fullName>
    </alternativeName>
    <alternativeName>
        <fullName evidence="22">Leukocyte-endothelial cell adhesion molecule 2</fullName>
    </alternativeName>
</protein>
<evidence type="ECO:0000256" key="13">
    <source>
        <dbReference type="ARBA" id="ARBA00022737"/>
    </source>
</evidence>
<accession>A0A9D3S0Z3</accession>
<evidence type="ECO:0000256" key="3">
    <source>
        <dbReference type="ARBA" id="ARBA00004613"/>
    </source>
</evidence>
<keyword evidence="10" id="KW-0479">Metal-binding</keyword>
<dbReference type="CDD" id="cd00033">
    <property type="entry name" value="CCP"/>
    <property type="match status" value="1"/>
</dbReference>
<keyword evidence="12" id="KW-0430">Lectin</keyword>
<evidence type="ECO:0000256" key="21">
    <source>
        <dbReference type="ARBA" id="ARBA00042113"/>
    </source>
</evidence>
<dbReference type="PROSITE" id="PS50041">
    <property type="entry name" value="C_TYPE_LECTIN_2"/>
    <property type="match status" value="1"/>
</dbReference>
<evidence type="ECO:0000256" key="6">
    <source>
        <dbReference type="ARBA" id="ARBA00022490"/>
    </source>
</evidence>
<feature type="domain" description="C-type lectin" evidence="28">
    <location>
        <begin position="33"/>
        <end position="152"/>
    </location>
</feature>
<evidence type="ECO:0000259" key="27">
    <source>
        <dbReference type="PROSITE" id="PS50026"/>
    </source>
</evidence>
<evidence type="ECO:0000256" key="11">
    <source>
        <dbReference type="ARBA" id="ARBA00022729"/>
    </source>
</evidence>
<dbReference type="GO" id="GO:0030246">
    <property type="term" value="F:carbohydrate binding"/>
    <property type="evidence" value="ECO:0007669"/>
    <property type="project" value="UniProtKB-KW"/>
</dbReference>
<dbReference type="GO" id="GO:0007155">
    <property type="term" value="P:cell adhesion"/>
    <property type="evidence" value="ECO:0007669"/>
    <property type="project" value="UniProtKB-KW"/>
</dbReference>
<gene>
    <name evidence="30" type="ORF">ANANG_G00083900</name>
</gene>
<dbReference type="EMBL" id="JAFIRN010000004">
    <property type="protein sequence ID" value="KAG5850573.1"/>
    <property type="molecule type" value="Genomic_DNA"/>
</dbReference>
<keyword evidence="15" id="KW-0130">Cell adhesion</keyword>
<organism evidence="30 31">
    <name type="scientific">Anguilla anguilla</name>
    <name type="common">European freshwater eel</name>
    <name type="synonym">Muraena anguilla</name>
    <dbReference type="NCBI Taxonomy" id="7936"/>
    <lineage>
        <taxon>Eukaryota</taxon>
        <taxon>Metazoa</taxon>
        <taxon>Chordata</taxon>
        <taxon>Craniata</taxon>
        <taxon>Vertebrata</taxon>
        <taxon>Euteleostomi</taxon>
        <taxon>Actinopterygii</taxon>
        <taxon>Neopterygii</taxon>
        <taxon>Teleostei</taxon>
        <taxon>Anguilliformes</taxon>
        <taxon>Anguillidae</taxon>
        <taxon>Anguilla</taxon>
    </lineage>
</organism>
<dbReference type="PROSITE" id="PS01186">
    <property type="entry name" value="EGF_2"/>
    <property type="match status" value="1"/>
</dbReference>
<dbReference type="GO" id="GO:0005576">
    <property type="term" value="C:extracellular region"/>
    <property type="evidence" value="ECO:0007669"/>
    <property type="project" value="UniProtKB-SubCell"/>
</dbReference>
<keyword evidence="16 24" id="KW-1015">Disulfide bond</keyword>
<evidence type="ECO:0000256" key="4">
    <source>
        <dbReference type="ARBA" id="ARBA00007360"/>
    </source>
</evidence>
<comment type="caution">
    <text evidence="24">Lacks conserved residue(s) required for the propagation of feature annotation.</text>
</comment>
<evidence type="ECO:0000256" key="9">
    <source>
        <dbReference type="ARBA" id="ARBA00022659"/>
    </source>
</evidence>
<dbReference type="InterPro" id="IPR000742">
    <property type="entry name" value="EGF"/>
</dbReference>
<dbReference type="PROSITE" id="PS00022">
    <property type="entry name" value="EGF_1"/>
    <property type="match status" value="1"/>
</dbReference>
<dbReference type="SMART" id="SM00034">
    <property type="entry name" value="CLECT"/>
    <property type="match status" value="1"/>
</dbReference>
<dbReference type="SUPFAM" id="SSF56436">
    <property type="entry name" value="C-type lectin-like"/>
    <property type="match status" value="1"/>
</dbReference>
<feature type="domain" description="Sushi" evidence="29">
    <location>
        <begin position="191"/>
        <end position="252"/>
    </location>
</feature>
<evidence type="ECO:0000259" key="29">
    <source>
        <dbReference type="PROSITE" id="PS50923"/>
    </source>
</evidence>
<evidence type="ECO:0000256" key="18">
    <source>
        <dbReference type="ARBA" id="ARBA00038738"/>
    </source>
</evidence>
<dbReference type="InterPro" id="IPR050350">
    <property type="entry name" value="Compl-Cell_Adhes-Reg"/>
</dbReference>
<feature type="disulfide bond" evidence="24">
    <location>
        <begin position="178"/>
        <end position="187"/>
    </location>
</feature>
<keyword evidence="14" id="KW-0106">Calcium</keyword>
<dbReference type="Gene3D" id="2.10.70.10">
    <property type="entry name" value="Complement Module, domain 1"/>
    <property type="match status" value="1"/>
</dbReference>
<feature type="transmembrane region" description="Helical" evidence="26">
    <location>
        <begin position="20"/>
        <end position="38"/>
    </location>
</feature>
<dbReference type="GO" id="GO:0005737">
    <property type="term" value="C:cytoplasm"/>
    <property type="evidence" value="ECO:0007669"/>
    <property type="project" value="UniProtKB-SubCell"/>
</dbReference>
<dbReference type="SMART" id="SM00181">
    <property type="entry name" value="EGF"/>
    <property type="match status" value="1"/>
</dbReference>
<dbReference type="InterPro" id="IPR000436">
    <property type="entry name" value="Sushi_SCR_CCP_dom"/>
</dbReference>
<dbReference type="GO" id="GO:0005886">
    <property type="term" value="C:plasma membrane"/>
    <property type="evidence" value="ECO:0007669"/>
    <property type="project" value="UniProtKB-SubCell"/>
</dbReference>
<keyword evidence="26" id="KW-1133">Transmembrane helix</keyword>
<dbReference type="PRINTS" id="PR00343">
    <property type="entry name" value="SELECTIN"/>
</dbReference>
<evidence type="ECO:0000256" key="8">
    <source>
        <dbReference type="ARBA" id="ARBA00022536"/>
    </source>
</evidence>
<evidence type="ECO:0000256" key="12">
    <source>
        <dbReference type="ARBA" id="ARBA00022734"/>
    </source>
</evidence>
<evidence type="ECO:0000313" key="30">
    <source>
        <dbReference type="EMBL" id="KAG5850573.1"/>
    </source>
</evidence>
<keyword evidence="7" id="KW-0964">Secreted</keyword>
<evidence type="ECO:0000256" key="23">
    <source>
        <dbReference type="ARBA" id="ARBA00045695"/>
    </source>
</evidence>
<evidence type="ECO:0000256" key="20">
    <source>
        <dbReference type="ARBA" id="ARBA00041401"/>
    </source>
</evidence>
<dbReference type="InterPro" id="IPR016186">
    <property type="entry name" value="C-type_lectin-like/link_sf"/>
</dbReference>
<comment type="similarity">
    <text evidence="4">Belongs to the selectin/LECAM family.</text>
</comment>
<evidence type="ECO:0000256" key="5">
    <source>
        <dbReference type="ARBA" id="ARBA00022475"/>
    </source>
</evidence>
<keyword evidence="26" id="KW-0472">Membrane</keyword>
<evidence type="ECO:0000259" key="28">
    <source>
        <dbReference type="PROSITE" id="PS50041"/>
    </source>
</evidence>
<dbReference type="SMART" id="SM00032">
    <property type="entry name" value="CCP"/>
    <property type="match status" value="1"/>
</dbReference>
<dbReference type="AlphaFoldDB" id="A0A9D3S0Z3"/>
<name>A0A9D3S0Z3_ANGAN</name>
<evidence type="ECO:0000256" key="16">
    <source>
        <dbReference type="ARBA" id="ARBA00023157"/>
    </source>
</evidence>
<dbReference type="PROSITE" id="PS50026">
    <property type="entry name" value="EGF_3"/>
    <property type="match status" value="1"/>
</dbReference>
<dbReference type="PROSITE" id="PS50923">
    <property type="entry name" value="SUSHI"/>
    <property type="match status" value="1"/>
</dbReference>
<evidence type="ECO:0000256" key="10">
    <source>
        <dbReference type="ARBA" id="ARBA00022723"/>
    </source>
</evidence>
<comment type="subcellular location">
    <subcellularLocation>
        <location evidence="1">Cell membrane</location>
        <topology evidence="1">Single-pass type I membrane protein</topology>
    </subcellularLocation>
    <subcellularLocation>
        <location evidence="2">Cytoplasm</location>
    </subcellularLocation>
    <subcellularLocation>
        <location evidence="3">Secreted</location>
    </subcellularLocation>
</comment>
<evidence type="ECO:0000256" key="24">
    <source>
        <dbReference type="PROSITE-ProRule" id="PRU00076"/>
    </source>
</evidence>
<keyword evidence="5" id="KW-1003">Cell membrane</keyword>
<dbReference type="InterPro" id="IPR001304">
    <property type="entry name" value="C-type_lectin-like"/>
</dbReference>
<dbReference type="SMART" id="SM00179">
    <property type="entry name" value="EGF_CA"/>
    <property type="match status" value="1"/>
</dbReference>
<dbReference type="FunFam" id="2.10.70.10:FF:000001">
    <property type="entry name" value="Selectin P"/>
    <property type="match status" value="1"/>
</dbReference>
<dbReference type="Pfam" id="PF00059">
    <property type="entry name" value="Lectin_C"/>
    <property type="match status" value="1"/>
</dbReference>
<evidence type="ECO:0000256" key="1">
    <source>
        <dbReference type="ARBA" id="ARBA00004251"/>
    </source>
</evidence>
<evidence type="ECO:0000256" key="22">
    <source>
        <dbReference type="ARBA" id="ARBA00043124"/>
    </source>
</evidence>
<comment type="subunit">
    <text evidence="18">Interacts with SELPLG/PSGL1 and PODXL2 through the sialyl Lewis X epitope. SELPLG sulfation appears not to be required for this interaction.</text>
</comment>
<dbReference type="Pfam" id="PF00084">
    <property type="entry name" value="Sushi"/>
    <property type="match status" value="1"/>
</dbReference>
<sequence>MRNYRVSLRQGSQQVKVKWFLILICDILMTGYTLGWTYHYSNTTMDWATARQWCNTTYTDLVAIQNQNEISYLNKTLPQKKDYYWIGIRKINGTWTWIGTNEKIAEKDGHWAEKEPNNKLLEDCVEIYIKRHKDEGKWNDENCGKQKHPLCFKAHCNATTCSNAGECTETINNYTCKCAPGFKGPHCQDAVQCERPVIPQHGWMDCNGPHGNHSYMSTCKFHCAEGFSLQGQPERNCSASGEWTGSTPVCKEVWIAKVLLNRRMDM</sequence>
<evidence type="ECO:0000256" key="26">
    <source>
        <dbReference type="SAM" id="Phobius"/>
    </source>
</evidence>
<dbReference type="InterPro" id="IPR002396">
    <property type="entry name" value="Selectin_superfamily"/>
</dbReference>
<comment type="function">
    <text evidence="23">Cell-surface glycoprotein having a role in immunoadhesion. Mediates in the adhesion of blood neutrophils in cytokine-activated endothelium through interaction with SELPLG/PSGL1. May have a role in capillary morphogenesis.</text>
</comment>
<dbReference type="InterPro" id="IPR035976">
    <property type="entry name" value="Sushi/SCR/CCP_sf"/>
</dbReference>
<keyword evidence="17" id="KW-0325">Glycoprotein</keyword>
<dbReference type="InterPro" id="IPR016187">
    <property type="entry name" value="CTDL_fold"/>
</dbReference>